<feature type="transmembrane region" description="Helical" evidence="4">
    <location>
        <begin position="349"/>
        <end position="371"/>
    </location>
</feature>
<accession>A0AAV6UML8</accession>
<dbReference type="PANTHER" id="PTHR23121:SF9">
    <property type="entry name" value="SODIUM-DEPENDENT GLUCOSE TRANSPORTER 1"/>
    <property type="match status" value="1"/>
</dbReference>
<dbReference type="InterPro" id="IPR011701">
    <property type="entry name" value="MFS"/>
</dbReference>
<dbReference type="Pfam" id="PF07690">
    <property type="entry name" value="MFS_1"/>
    <property type="match status" value="1"/>
</dbReference>
<feature type="transmembrane region" description="Helical" evidence="4">
    <location>
        <begin position="48"/>
        <end position="71"/>
    </location>
</feature>
<feature type="transmembrane region" description="Helical" evidence="4">
    <location>
        <begin position="298"/>
        <end position="316"/>
    </location>
</feature>
<feature type="transmembrane region" description="Helical" evidence="4">
    <location>
        <begin position="383"/>
        <end position="404"/>
    </location>
</feature>
<feature type="transmembrane region" description="Helical" evidence="4">
    <location>
        <begin position="15"/>
        <end position="36"/>
    </location>
</feature>
<feature type="transmembrane region" description="Helical" evidence="4">
    <location>
        <begin position="101"/>
        <end position="120"/>
    </location>
</feature>
<keyword evidence="2 4" id="KW-1133">Transmembrane helix</keyword>
<sequence length="456" mass="48993">MFVLFGRSLALARTLVYDLMFMILGLMMSISGPTLLDLKQSSGTNSYGISFIFTARSIGYLMGSTTGGVVLDCLKNEDVALIVSSLFVALGAYAIPWCRSLPVLLCTFAITGFAMGFSSTGSNTSTLRIWGKKSAPFLQGLHFAYGLGGFLGPLLAAPFLSTHATESRHPTLGASQNTSEPVMGIFANYSDNLPVAVTDGIPQITYAYAIIGAAATVVSGCFVFVVAFASKEKSKKDTEVQVLGQDPGIAFTTIVIVLACLQTGLVSGIEISFTQMLTSYVVQSDHALTKVTGSYMTSLYWGCFTLMRFISVLLACKLSVQKLLMFDLVLSSAAILLLLTVGTRFVDGLWVGTALLGIGVASIFPATLSWVENYININNRIASAFTIVSNVLEMTVPLLISIYLDTHPNVLFNFMMMDIVIVCCIFITLNFIVTRKGTKYAAPLECEKSNKPTVAV</sequence>
<name>A0AAV6UML8_9ARAC</name>
<reference evidence="5 6" key="1">
    <citation type="journal article" date="2022" name="Nat. Ecol. Evol.">
        <title>A masculinizing supergene underlies an exaggerated male reproductive morph in a spider.</title>
        <authorList>
            <person name="Hendrickx F."/>
            <person name="De Corte Z."/>
            <person name="Sonet G."/>
            <person name="Van Belleghem S.M."/>
            <person name="Kostlbacher S."/>
            <person name="Vangestel C."/>
        </authorList>
    </citation>
    <scope>NUCLEOTIDE SEQUENCE [LARGE SCALE GENOMIC DNA]</scope>
    <source>
        <strain evidence="5">W744_W776</strain>
    </source>
</reference>
<dbReference type="Proteomes" id="UP000827092">
    <property type="component" value="Unassembled WGS sequence"/>
</dbReference>
<feature type="transmembrane region" description="Helical" evidence="4">
    <location>
        <begin position="249"/>
        <end position="269"/>
    </location>
</feature>
<keyword evidence="1 4" id="KW-0812">Transmembrane</keyword>
<dbReference type="EMBL" id="JAFNEN010000336">
    <property type="protein sequence ID" value="KAG8185399.1"/>
    <property type="molecule type" value="Genomic_DNA"/>
</dbReference>
<protein>
    <recommendedName>
        <fullName evidence="7">Sodium-dependent glucose transporter 1</fullName>
    </recommendedName>
</protein>
<feature type="transmembrane region" description="Helical" evidence="4">
    <location>
        <begin position="78"/>
        <end position="95"/>
    </location>
</feature>
<feature type="transmembrane region" description="Helical" evidence="4">
    <location>
        <begin position="141"/>
        <end position="160"/>
    </location>
</feature>
<organism evidence="5 6">
    <name type="scientific">Oedothorax gibbosus</name>
    <dbReference type="NCBI Taxonomy" id="931172"/>
    <lineage>
        <taxon>Eukaryota</taxon>
        <taxon>Metazoa</taxon>
        <taxon>Ecdysozoa</taxon>
        <taxon>Arthropoda</taxon>
        <taxon>Chelicerata</taxon>
        <taxon>Arachnida</taxon>
        <taxon>Araneae</taxon>
        <taxon>Araneomorphae</taxon>
        <taxon>Entelegynae</taxon>
        <taxon>Araneoidea</taxon>
        <taxon>Linyphiidae</taxon>
        <taxon>Erigoninae</taxon>
        <taxon>Oedothorax</taxon>
    </lineage>
</organism>
<gene>
    <name evidence="5" type="ORF">JTE90_018620</name>
</gene>
<evidence type="ECO:0000256" key="2">
    <source>
        <dbReference type="ARBA" id="ARBA00022989"/>
    </source>
</evidence>
<dbReference type="SUPFAM" id="SSF103473">
    <property type="entry name" value="MFS general substrate transporter"/>
    <property type="match status" value="1"/>
</dbReference>
<evidence type="ECO:0000313" key="5">
    <source>
        <dbReference type="EMBL" id="KAG8185399.1"/>
    </source>
</evidence>
<evidence type="ECO:0000256" key="4">
    <source>
        <dbReference type="SAM" id="Phobius"/>
    </source>
</evidence>
<keyword evidence="3 4" id="KW-0472">Membrane</keyword>
<evidence type="ECO:0000256" key="3">
    <source>
        <dbReference type="ARBA" id="ARBA00023136"/>
    </source>
</evidence>
<evidence type="ECO:0008006" key="7">
    <source>
        <dbReference type="Google" id="ProtNLM"/>
    </source>
</evidence>
<feature type="transmembrane region" description="Helical" evidence="4">
    <location>
        <begin position="410"/>
        <end position="433"/>
    </location>
</feature>
<evidence type="ECO:0000313" key="6">
    <source>
        <dbReference type="Proteomes" id="UP000827092"/>
    </source>
</evidence>
<dbReference type="GO" id="GO:0022857">
    <property type="term" value="F:transmembrane transporter activity"/>
    <property type="evidence" value="ECO:0007669"/>
    <property type="project" value="InterPro"/>
</dbReference>
<comment type="caution">
    <text evidence="5">The sequence shown here is derived from an EMBL/GenBank/DDBJ whole genome shotgun (WGS) entry which is preliminary data.</text>
</comment>
<dbReference type="AlphaFoldDB" id="A0AAV6UML8"/>
<evidence type="ECO:0000256" key="1">
    <source>
        <dbReference type="ARBA" id="ARBA00022692"/>
    </source>
</evidence>
<feature type="transmembrane region" description="Helical" evidence="4">
    <location>
        <begin position="206"/>
        <end position="229"/>
    </location>
</feature>
<dbReference type="PANTHER" id="PTHR23121">
    <property type="entry name" value="SODIUM-DEPENDENT GLUCOSE TRANSPORTER 1"/>
    <property type="match status" value="1"/>
</dbReference>
<dbReference type="Gene3D" id="1.20.1250.20">
    <property type="entry name" value="MFS general substrate transporter like domains"/>
    <property type="match status" value="2"/>
</dbReference>
<feature type="transmembrane region" description="Helical" evidence="4">
    <location>
        <begin position="323"/>
        <end position="343"/>
    </location>
</feature>
<keyword evidence="6" id="KW-1185">Reference proteome</keyword>
<dbReference type="InterPro" id="IPR036259">
    <property type="entry name" value="MFS_trans_sf"/>
</dbReference>
<proteinExistence type="predicted"/>